<dbReference type="AlphaFoldDB" id="A0A6I2L7K9"/>
<proteinExistence type="predicted"/>
<sequence length="163" mass="18397">MAVQRQKIIRRKSRRKRIPPAPFRCLFAYSFSRIKYLLRYYRMRFNIHTSGNNAQPTTSRSQIMKNFIALSIAGIAFAAITASAQESIEYSGYNGFTSTTTRAQVKAETRLALQHGEISDGEQYPNVPVQHAPAAKTRAEVKAELSAYRKTHPEVSDDVSVVQ</sequence>
<feature type="region of interest" description="Disordered" evidence="1">
    <location>
        <begin position="121"/>
        <end position="140"/>
    </location>
</feature>
<dbReference type="EMBL" id="WKJK01000015">
    <property type="protein sequence ID" value="MRW93197.1"/>
    <property type="molecule type" value="Genomic_DNA"/>
</dbReference>
<comment type="caution">
    <text evidence="2">The sequence shown here is derived from an EMBL/GenBank/DDBJ whole genome shotgun (WGS) entry which is preliminary data.</text>
</comment>
<name>A0A6I2L7K9_9BURK</name>
<reference evidence="2 3" key="1">
    <citation type="submission" date="2019-11" db="EMBL/GenBank/DDBJ databases">
        <title>Novel species isolated from a subtropical stream in China.</title>
        <authorList>
            <person name="Lu H."/>
        </authorList>
    </citation>
    <scope>NUCLEOTIDE SEQUENCE [LARGE SCALE GENOMIC DNA]</scope>
    <source>
        <strain evidence="2 3">FT80W</strain>
    </source>
</reference>
<dbReference type="Proteomes" id="UP000433309">
    <property type="component" value="Unassembled WGS sequence"/>
</dbReference>
<dbReference type="Pfam" id="PF13663">
    <property type="entry name" value="DUF4148"/>
    <property type="match status" value="1"/>
</dbReference>
<evidence type="ECO:0000256" key="1">
    <source>
        <dbReference type="SAM" id="MobiDB-lite"/>
    </source>
</evidence>
<protein>
    <submittedName>
        <fullName evidence="2">DUF4148 domain-containing protein</fullName>
    </submittedName>
</protein>
<dbReference type="InterPro" id="IPR025421">
    <property type="entry name" value="DUF4148"/>
</dbReference>
<gene>
    <name evidence="2" type="ORF">GJ699_24700</name>
</gene>
<organism evidence="2 3">
    <name type="scientific">Duganella guangzhouensis</name>
    <dbReference type="NCBI Taxonomy" id="2666084"/>
    <lineage>
        <taxon>Bacteria</taxon>
        <taxon>Pseudomonadati</taxon>
        <taxon>Pseudomonadota</taxon>
        <taxon>Betaproteobacteria</taxon>
        <taxon>Burkholderiales</taxon>
        <taxon>Oxalobacteraceae</taxon>
        <taxon>Telluria group</taxon>
        <taxon>Duganella</taxon>
    </lineage>
</organism>
<keyword evidence="3" id="KW-1185">Reference proteome</keyword>
<evidence type="ECO:0000313" key="3">
    <source>
        <dbReference type="Proteomes" id="UP000433309"/>
    </source>
</evidence>
<accession>A0A6I2L7K9</accession>
<evidence type="ECO:0000313" key="2">
    <source>
        <dbReference type="EMBL" id="MRW93197.1"/>
    </source>
</evidence>